<protein>
    <recommendedName>
        <fullName evidence="12">Anaphase-promoting complex subunit 1</fullName>
    </recommendedName>
</protein>
<dbReference type="Pfam" id="PF21282">
    <property type="entry name" value="APC1_3rd"/>
    <property type="match status" value="1"/>
</dbReference>
<evidence type="ECO:0000313" key="10">
    <source>
        <dbReference type="EMBL" id="KAF5392460.1"/>
    </source>
</evidence>
<evidence type="ECO:0000256" key="1">
    <source>
        <dbReference type="ARBA" id="ARBA00010547"/>
    </source>
</evidence>
<keyword evidence="2" id="KW-0132">Cell division</keyword>
<evidence type="ECO:0000259" key="9">
    <source>
        <dbReference type="Pfam" id="PF21282"/>
    </source>
</evidence>
<dbReference type="GO" id="GO:0031145">
    <property type="term" value="P:anaphase-promoting complex-dependent catabolic process"/>
    <property type="evidence" value="ECO:0007669"/>
    <property type="project" value="TreeGrafter"/>
</dbReference>
<feature type="compositionally biased region" description="Low complexity" evidence="6">
    <location>
        <begin position="395"/>
        <end position="410"/>
    </location>
</feature>
<sequence>MALFEPIPVHLFRRNLPEISPTDSLEGESAFLKSIRSALRGTGVSSSSAVYSSSFSIDDKDGREQQLTWNDKKVVLSVGGVVKKKWSFELEGQPVQWACIGWMEESATYPQKNLADRLETAARSSSERPTFGPFFYANKKKSRPSPGSRLIKVSAVFIFLRSIGKIYLDSGLEHTFSLPFIVRKAWPISPLGLLIQRILEPAELIEAELAGEDVLPTIFSFSNPFAEPSTVGLTSGIIGGIGGPASLKDEDENSTKPLKPISPHEVILWTSYSSPNSPHEIVATLNVANRRLTVWRYVYIKPKDSPVPFGRKRTKVLANNKRQSLPGGGLASNRRTSVAFPDMLDKIHPSSPRPPSPTQVYPEMTDLPPLSKLPGMAPSLSTTTTMASMASLAAVPNSNPSSQTQSTESSGTKARRNSLTRNDLSVTMNRMVLGAGSRERDLDALTPVENGRMRTTLWMDKLHEIELDQADVDAPSAITLALFDHRNSDNTLDRSLLSICMPSQQQVTVYQLLPKFSQASDVSYIYIEMTPLRKITAVSTAVVKGMRAGIWDLLLVKPGGALSLLTHGMYEIALTPVLPKLESSNDGDTMFGVEGSGPLSTSTSPHIVSVSSEVSSVALVAFLMSDGSTTYATSNYLPTNLLTIQALQVLALCLPPDVCFLLHRRFLQNWARENFRAKPGVEWKCFTRALYATFGLENGSERNRVAISPPSAWARLRSSPSYSRFHEDPIMQFLHKPPKAGPSSYHTTPGKAEKLPEMEKDNERYNQLVVSLYTLHTLAEEMRLLVDRYQDLLELAPVICRIAMYIRPEWADYWRRMCPGAMEDLAWPSSATAAVQTLDDTIPVWPPDISAILYGRISNPEWKVPWFDAFELASRFRIRPSFAYGARDPLEAMKRLTKAYMKLADPDVKRNVKRAESAVRQMERRRMDRQNAFGHRSALERGAENMPIDASARLAIASVQAIERDDVAASAISKPDMMTMKNGYKSIKEYLTSSQPRKTIEKIAAEAKTASIGEMEATTGVELDLDEFTNIRFGQDRRLEEVARLLSSSTIPSARSLERPDATDHDQAKDHQMQVCRIAERTLALPYGRAMFTFGSVATITREAFNIPKLEFAVRLYPMNSVVAPDHGKLMPESVQWGEFHNGVAAALRISSESTSVDSSWIAFNKPSELTPEHAGFLYGLGLTGHLKEMLTWHTFGYLTPKHDLTSIGVLLGLSGANVGNGNHHVTKLLAVHTPALLPTPTVDLNVPLHTQAAGLTGVGLLYLGTKNRRMAEVCLNQMSRKDLVQPDISNEYREAYTYSAALAFGMVMLGKGTTIPADAVLLDRLNVLTHGDGEFGSSREFDINLTSPAASIALGLMYLRTERQDIADLLTIPDTILGLNRIQPSFLLLRTLGRALILWNKIAPTNEWIALQIPEAIRKGVENKHRLPSGSTITDAWELAYYNIVAGCCFAIGLKFAGTARQEAYKMIIRYHDLFTRMVYSNGPSFDWRIKRSAVRDGLNLITLSLSMVMAGTGEITCLRRLRYAYGMYGTTMYHPAFKYGIHVATHQALGLLFLGGGRFTLGTSDAAIACMITAFFPRTHSISADNKSYLQALRHLWVLAVEPRCLIARDVETNEVVYLPVKITMKEGKAVGTNQLISPTLIPDLDKLMSVRVDTPRYWPFYLDTEKIPHHKESLMRSQTLYVKRRTAFLSYTEDPRGSRSLFIRSRSSAGDAATLDYPQLTDTKTHAAGDLWEFITSFSNDPLFLAFAEYFCHGDGKTDQEQLLNTYCHAVLFDSILQGKPQTLQSHLTLFRYRFMSPSSRYFHLHLQDLRFLADFYGRVYERRFSGRTENNYRTPLIRDSTVWGTMHSLDKQLEVVRSTPAFSKVLGLYSTGQPGLLDEKTASDLAWYLLRNAVPVSTLLLVLKELAVEAHAQCSNIPPPLGTSDTAVLDLSIREILHSTGSRMTTTLGAGWSVRSLDEIIEAWRDVA</sequence>
<feature type="compositionally biased region" description="Basic and acidic residues" evidence="6">
    <location>
        <begin position="1056"/>
        <end position="1072"/>
    </location>
</feature>
<dbReference type="Pfam" id="PF18122">
    <property type="entry name" value="APC1_C"/>
    <property type="match status" value="1"/>
</dbReference>
<evidence type="ECO:0000256" key="5">
    <source>
        <dbReference type="ARBA" id="ARBA00023306"/>
    </source>
</evidence>
<keyword evidence="4" id="KW-0498">Mitosis</keyword>
<dbReference type="GO" id="GO:0007091">
    <property type="term" value="P:metaphase/anaphase transition of mitotic cell cycle"/>
    <property type="evidence" value="ECO:0007669"/>
    <property type="project" value="TreeGrafter"/>
</dbReference>
<dbReference type="GO" id="GO:0070979">
    <property type="term" value="P:protein K11-linked ubiquitination"/>
    <property type="evidence" value="ECO:0007669"/>
    <property type="project" value="TreeGrafter"/>
</dbReference>
<gene>
    <name evidence="10" type="ORF">D9757_002247</name>
</gene>
<accession>A0A8H5I0B5</accession>
<feature type="region of interest" description="Disordered" evidence="6">
    <location>
        <begin position="344"/>
        <end position="381"/>
    </location>
</feature>
<dbReference type="InterPro" id="IPR011989">
    <property type="entry name" value="ARM-like"/>
</dbReference>
<evidence type="ECO:0000259" key="7">
    <source>
        <dbReference type="Pfam" id="PF12859"/>
    </source>
</evidence>
<dbReference type="PANTHER" id="PTHR12827">
    <property type="entry name" value="MEIOTIC CHECKPOINT REGULATOR TSG24 FAMILY MEMBER"/>
    <property type="match status" value="1"/>
</dbReference>
<dbReference type="PANTHER" id="PTHR12827:SF3">
    <property type="entry name" value="ANAPHASE-PROMOTING COMPLEX SUBUNIT 1"/>
    <property type="match status" value="1"/>
</dbReference>
<dbReference type="Gene3D" id="1.25.10.10">
    <property type="entry name" value="Leucine-rich Repeat Variant"/>
    <property type="match status" value="2"/>
</dbReference>
<dbReference type="Proteomes" id="UP000518752">
    <property type="component" value="Unassembled WGS sequence"/>
</dbReference>
<keyword evidence="11" id="KW-1185">Reference proteome</keyword>
<dbReference type="InterPro" id="IPR024990">
    <property type="entry name" value="Apc1"/>
</dbReference>
<feature type="domain" description="Anaphase-promoting complex subunit 1 beta-sandwich" evidence="9">
    <location>
        <begin position="1606"/>
        <end position="1688"/>
    </location>
</feature>
<comment type="similarity">
    <text evidence="1">Belongs to the APC1 family.</text>
</comment>
<dbReference type="Pfam" id="PF12859">
    <property type="entry name" value="ANAPC1"/>
    <property type="match status" value="1"/>
</dbReference>
<dbReference type="GO" id="GO:0005680">
    <property type="term" value="C:anaphase-promoting complex"/>
    <property type="evidence" value="ECO:0007669"/>
    <property type="project" value="InterPro"/>
</dbReference>
<evidence type="ECO:0000256" key="6">
    <source>
        <dbReference type="SAM" id="MobiDB-lite"/>
    </source>
</evidence>
<dbReference type="GO" id="GO:0051301">
    <property type="term" value="P:cell division"/>
    <property type="evidence" value="ECO:0007669"/>
    <property type="project" value="UniProtKB-KW"/>
</dbReference>
<organism evidence="10 11">
    <name type="scientific">Collybiopsis confluens</name>
    <dbReference type="NCBI Taxonomy" id="2823264"/>
    <lineage>
        <taxon>Eukaryota</taxon>
        <taxon>Fungi</taxon>
        <taxon>Dikarya</taxon>
        <taxon>Basidiomycota</taxon>
        <taxon>Agaricomycotina</taxon>
        <taxon>Agaricomycetes</taxon>
        <taxon>Agaricomycetidae</taxon>
        <taxon>Agaricales</taxon>
        <taxon>Marasmiineae</taxon>
        <taxon>Omphalotaceae</taxon>
        <taxon>Collybiopsis</taxon>
    </lineage>
</organism>
<dbReference type="InterPro" id="IPR041221">
    <property type="entry name" value="APC1_C"/>
</dbReference>
<keyword evidence="5" id="KW-0131">Cell cycle</keyword>
<comment type="caution">
    <text evidence="10">The sequence shown here is derived from an EMBL/GenBank/DDBJ whole genome shotgun (WGS) entry which is preliminary data.</text>
</comment>
<dbReference type="OrthoDB" id="26401at2759"/>
<evidence type="ECO:0000313" key="11">
    <source>
        <dbReference type="Proteomes" id="UP000518752"/>
    </source>
</evidence>
<name>A0A8H5I0B5_9AGAR</name>
<keyword evidence="3" id="KW-0677">Repeat</keyword>
<evidence type="ECO:0000259" key="8">
    <source>
        <dbReference type="Pfam" id="PF18122"/>
    </source>
</evidence>
<reference evidence="10 11" key="1">
    <citation type="journal article" date="2020" name="ISME J.">
        <title>Uncovering the hidden diversity of litter-decomposition mechanisms in mushroom-forming fungi.</title>
        <authorList>
            <person name="Floudas D."/>
            <person name="Bentzer J."/>
            <person name="Ahren D."/>
            <person name="Johansson T."/>
            <person name="Persson P."/>
            <person name="Tunlid A."/>
        </authorList>
    </citation>
    <scope>NUCLEOTIDE SEQUENCE [LARGE SCALE GENOMIC DNA]</scope>
    <source>
        <strain evidence="10 11">CBS 406.79</strain>
    </source>
</reference>
<evidence type="ECO:0008006" key="12">
    <source>
        <dbReference type="Google" id="ProtNLM"/>
    </source>
</evidence>
<evidence type="ECO:0000256" key="3">
    <source>
        <dbReference type="ARBA" id="ARBA00022737"/>
    </source>
</evidence>
<evidence type="ECO:0000256" key="2">
    <source>
        <dbReference type="ARBA" id="ARBA00022618"/>
    </source>
</evidence>
<dbReference type="InterPro" id="IPR048971">
    <property type="entry name" value="Apc1_3rd"/>
</dbReference>
<dbReference type="EMBL" id="JAACJN010000005">
    <property type="protein sequence ID" value="KAF5392460.1"/>
    <property type="molecule type" value="Genomic_DNA"/>
</dbReference>
<feature type="domain" description="Anaphase-promoting complex subunit 1 N-terminal" evidence="7">
    <location>
        <begin position="53"/>
        <end position="200"/>
    </location>
</feature>
<dbReference type="GO" id="GO:0060090">
    <property type="term" value="F:molecular adaptor activity"/>
    <property type="evidence" value="ECO:0007669"/>
    <property type="project" value="TreeGrafter"/>
</dbReference>
<feature type="region of interest" description="Disordered" evidence="6">
    <location>
        <begin position="1053"/>
        <end position="1072"/>
    </location>
</feature>
<proteinExistence type="inferred from homology"/>
<feature type="region of interest" description="Disordered" evidence="6">
    <location>
        <begin position="395"/>
        <end position="421"/>
    </location>
</feature>
<feature type="domain" description="Anaphase-promoting complex subunit 1 C-terminal" evidence="8">
    <location>
        <begin position="1736"/>
        <end position="1899"/>
    </location>
</feature>
<dbReference type="InterPro" id="IPR049255">
    <property type="entry name" value="Apc1_N"/>
</dbReference>
<evidence type="ECO:0000256" key="4">
    <source>
        <dbReference type="ARBA" id="ARBA00022776"/>
    </source>
</evidence>